<reference evidence="1 2" key="1">
    <citation type="submission" date="2016-10" db="EMBL/GenBank/DDBJ databases">
        <authorList>
            <person name="de Groot N.N."/>
        </authorList>
    </citation>
    <scope>NUCLEOTIDE SEQUENCE [LARGE SCALE GENOMIC DNA]</scope>
    <source>
        <strain evidence="1 2">DSM 18438</strain>
    </source>
</reference>
<protein>
    <submittedName>
        <fullName evidence="1">Uncharacterized protein</fullName>
    </submittedName>
</protein>
<evidence type="ECO:0000313" key="1">
    <source>
        <dbReference type="EMBL" id="SFB85959.1"/>
    </source>
</evidence>
<gene>
    <name evidence="1" type="ORF">SAMN05660443_0580</name>
</gene>
<dbReference type="AlphaFoldDB" id="A0A1I1EFL8"/>
<keyword evidence="2" id="KW-1185">Reference proteome</keyword>
<proteinExistence type="predicted"/>
<accession>A0A1I1EFL8</accession>
<organism evidence="1 2">
    <name type="scientific">Marinospirillum celere</name>
    <dbReference type="NCBI Taxonomy" id="1122252"/>
    <lineage>
        <taxon>Bacteria</taxon>
        <taxon>Pseudomonadati</taxon>
        <taxon>Pseudomonadota</taxon>
        <taxon>Gammaproteobacteria</taxon>
        <taxon>Oceanospirillales</taxon>
        <taxon>Oceanospirillaceae</taxon>
        <taxon>Marinospirillum</taxon>
    </lineage>
</organism>
<evidence type="ECO:0000313" key="2">
    <source>
        <dbReference type="Proteomes" id="UP000199058"/>
    </source>
</evidence>
<dbReference type="Proteomes" id="UP000199058">
    <property type="component" value="Unassembled WGS sequence"/>
</dbReference>
<name>A0A1I1EFL8_9GAMM</name>
<sequence length="286" mass="32277">MSSSLTLHFDGDIVSNHFVSARTLGRSLVHTQNAVDRAFLDLKYGNLWKHARMKADDYHEADFIALYPEEGGFVQKLLSDSGKAIVDRISSALGPAMDRVLQEGEEVSDSLQQQVTNRKNQIENGVIEPSSFQYILENPGNHVVRGYADRSINREIDQVLSMIRSQSSGDSLLEITAEGSRTEKYQFNRFRSVRFHSIISKRQIGEPVIYVARIRQLDRQLLNGKIVNQENDKTLTIRFADDSDFLKAHPYLGNNDEMVFIGAPIIEYGAFDPNAGDIYFIDLMGS</sequence>
<dbReference type="EMBL" id="FOLH01000001">
    <property type="protein sequence ID" value="SFB85959.1"/>
    <property type="molecule type" value="Genomic_DNA"/>
</dbReference>